<dbReference type="KEGG" id="daf:Desaf_1562"/>
<comment type="similarity">
    <text evidence="7">Belongs to the binding-protein-dependent transport system permease family.</text>
</comment>
<comment type="subcellular location">
    <subcellularLocation>
        <location evidence="1 7">Cell membrane</location>
        <topology evidence="1 7">Multi-pass membrane protein</topology>
    </subcellularLocation>
</comment>
<dbReference type="GO" id="GO:0055085">
    <property type="term" value="P:transmembrane transport"/>
    <property type="evidence" value="ECO:0007669"/>
    <property type="project" value="InterPro"/>
</dbReference>
<feature type="transmembrane region" description="Helical" evidence="7">
    <location>
        <begin position="64"/>
        <end position="86"/>
    </location>
</feature>
<evidence type="ECO:0000256" key="5">
    <source>
        <dbReference type="ARBA" id="ARBA00022989"/>
    </source>
</evidence>
<sequence precursor="true">MRSWRSRAAKIGRYLLALLLLGLAWKALAEVLGSSVLPPPEAALAAFSRDALTAAFWRHFGASAFRAVSAMLLAWLIAFPLGILMGGSRRIDALLSPFVSLTYPIPKIVLLPIFLLLLGLGDASKIAMIALILAYQILVTTRDGVRGVHHKHIDSVTSLGAGKLRVFLDVLLPAALPHGFTALRLGTGVSVAVLFFVESFATQTGLGYLIIDSWGSLDYLRMFSGIFGMSLLGVLLYEGTDLLERLVCAWRYQGRR</sequence>
<keyword evidence="6 7" id="KW-0472">Membrane</keyword>
<dbReference type="SUPFAM" id="SSF161098">
    <property type="entry name" value="MetI-like"/>
    <property type="match status" value="1"/>
</dbReference>
<accession>F3Z0S5</accession>
<feature type="transmembrane region" description="Helical" evidence="7">
    <location>
        <begin position="191"/>
        <end position="211"/>
    </location>
</feature>
<dbReference type="GO" id="GO:0005886">
    <property type="term" value="C:plasma membrane"/>
    <property type="evidence" value="ECO:0007669"/>
    <property type="project" value="UniProtKB-SubCell"/>
</dbReference>
<keyword evidence="2 7" id="KW-0813">Transport</keyword>
<dbReference type="RefSeq" id="WP_014259679.1">
    <property type="nucleotide sequence ID" value="NC_016629.1"/>
</dbReference>
<dbReference type="HOGENOM" id="CLU_046113_1_3_7"/>
<dbReference type="EMBL" id="CP003221">
    <property type="protein sequence ID" value="EGJ49899.1"/>
    <property type="molecule type" value="Genomic_DNA"/>
</dbReference>
<dbReference type="PANTHER" id="PTHR30151">
    <property type="entry name" value="ALKANE SULFONATE ABC TRANSPORTER-RELATED, MEMBRANE SUBUNIT"/>
    <property type="match status" value="1"/>
</dbReference>
<feature type="domain" description="ABC transmembrane type-1" evidence="8">
    <location>
        <begin position="60"/>
        <end position="244"/>
    </location>
</feature>
<feature type="transmembrane region" description="Helical" evidence="7">
    <location>
        <begin position="218"/>
        <end position="237"/>
    </location>
</feature>
<keyword evidence="4 7" id="KW-0812">Transmembrane</keyword>
<evidence type="ECO:0000256" key="6">
    <source>
        <dbReference type="ARBA" id="ARBA00023136"/>
    </source>
</evidence>
<evidence type="ECO:0000256" key="1">
    <source>
        <dbReference type="ARBA" id="ARBA00004651"/>
    </source>
</evidence>
<feature type="transmembrane region" description="Helical" evidence="7">
    <location>
        <begin position="98"/>
        <end position="120"/>
    </location>
</feature>
<keyword evidence="5 7" id="KW-1133">Transmembrane helix</keyword>
<evidence type="ECO:0000256" key="2">
    <source>
        <dbReference type="ARBA" id="ARBA00022448"/>
    </source>
</evidence>
<evidence type="ECO:0000256" key="4">
    <source>
        <dbReference type="ARBA" id="ARBA00022692"/>
    </source>
</evidence>
<dbReference type="PROSITE" id="PS50928">
    <property type="entry name" value="ABC_TM1"/>
    <property type="match status" value="1"/>
</dbReference>
<dbReference type="STRING" id="690850.Desaf_1562"/>
<proteinExistence type="inferred from homology"/>
<dbReference type="InterPro" id="IPR035906">
    <property type="entry name" value="MetI-like_sf"/>
</dbReference>
<dbReference type="Gene3D" id="1.10.3720.10">
    <property type="entry name" value="MetI-like"/>
    <property type="match status" value="1"/>
</dbReference>
<dbReference type="PANTHER" id="PTHR30151:SF0">
    <property type="entry name" value="ABC TRANSPORTER PERMEASE PROTEIN MJ0413-RELATED"/>
    <property type="match status" value="1"/>
</dbReference>
<organism evidence="9 10">
    <name type="scientific">Desulfocurvibacter africanus subsp. africanus str. Walvis Bay</name>
    <dbReference type="NCBI Taxonomy" id="690850"/>
    <lineage>
        <taxon>Bacteria</taxon>
        <taxon>Pseudomonadati</taxon>
        <taxon>Thermodesulfobacteriota</taxon>
        <taxon>Desulfovibrionia</taxon>
        <taxon>Desulfovibrionales</taxon>
        <taxon>Desulfovibrionaceae</taxon>
        <taxon>Desulfocurvibacter</taxon>
    </lineage>
</organism>
<evidence type="ECO:0000313" key="10">
    <source>
        <dbReference type="Proteomes" id="UP000007844"/>
    </source>
</evidence>
<name>F3Z0S5_DESAF</name>
<dbReference type="Proteomes" id="UP000007844">
    <property type="component" value="Chromosome"/>
</dbReference>
<reference evidence="9 10" key="1">
    <citation type="journal article" date="2011" name="J. Bacteriol.">
        <title>Genome sequence of the mercury-methylating and pleomorphic Desulfovibrio africanus Strain Walvis Bay.</title>
        <authorList>
            <person name="Brown S.D."/>
            <person name="Wall J.D."/>
            <person name="Kucken A.M."/>
            <person name="Gilmour C.C."/>
            <person name="Podar M."/>
            <person name="Brandt C.C."/>
            <person name="Teshima H."/>
            <person name="Detter J.C."/>
            <person name="Han C.S."/>
            <person name="Land M.L."/>
            <person name="Lucas S."/>
            <person name="Han J."/>
            <person name="Pennacchio L."/>
            <person name="Nolan M."/>
            <person name="Pitluck S."/>
            <person name="Woyke T."/>
            <person name="Goodwin L."/>
            <person name="Palumbo A.V."/>
            <person name="Elias D.A."/>
        </authorList>
    </citation>
    <scope>NUCLEOTIDE SEQUENCE [LARGE SCALE GENOMIC DNA]</scope>
    <source>
        <strain evidence="9 10">Walvis Bay</strain>
    </source>
</reference>
<dbReference type="AlphaFoldDB" id="F3Z0S5"/>
<evidence type="ECO:0000256" key="3">
    <source>
        <dbReference type="ARBA" id="ARBA00022475"/>
    </source>
</evidence>
<protein>
    <submittedName>
        <fullName evidence="9">ABC-type transporter, integral membrane subunit</fullName>
    </submittedName>
</protein>
<dbReference type="CDD" id="cd06261">
    <property type="entry name" value="TM_PBP2"/>
    <property type="match status" value="1"/>
</dbReference>
<dbReference type="eggNOG" id="COG0600">
    <property type="taxonomic scope" value="Bacteria"/>
</dbReference>
<gene>
    <name evidence="9" type="ORF">Desaf_1562</name>
</gene>
<evidence type="ECO:0000256" key="7">
    <source>
        <dbReference type="RuleBase" id="RU363032"/>
    </source>
</evidence>
<evidence type="ECO:0000259" key="8">
    <source>
        <dbReference type="PROSITE" id="PS50928"/>
    </source>
</evidence>
<evidence type="ECO:0000313" key="9">
    <source>
        <dbReference type="EMBL" id="EGJ49899.1"/>
    </source>
</evidence>
<keyword evidence="3" id="KW-1003">Cell membrane</keyword>
<keyword evidence="10" id="KW-1185">Reference proteome</keyword>
<dbReference type="InterPro" id="IPR000515">
    <property type="entry name" value="MetI-like"/>
</dbReference>
<dbReference type="Pfam" id="PF00528">
    <property type="entry name" value="BPD_transp_1"/>
    <property type="match status" value="1"/>
</dbReference>